<name>A0AAW8F707_9ACTN</name>
<sequence>MDGTTGPDRGRAAPGEAAAPAAAGVPGRLIVLPAVACGMTVANLSYAQPLLSSLSRVFGIGTATAGMLVTLTQAGYVIGMLFLVPLGDRLEKRRLVTALLSVTTIALAVAGLAPGFPVLLAAALVPYAASLALDETRGPGGPGDERTAHRHPPLPYGERPRLGHGRLAGRLPRLGRPHGRPRGQPARGPARAGTDGAVLGAAVPLLTLAYWSTERRARPGTPVPV</sequence>
<accession>A0AAW8F707</accession>
<dbReference type="InterPro" id="IPR036259">
    <property type="entry name" value="MFS_trans_sf"/>
</dbReference>
<evidence type="ECO:0000256" key="2">
    <source>
        <dbReference type="SAM" id="Phobius"/>
    </source>
</evidence>
<evidence type="ECO:0008006" key="5">
    <source>
        <dbReference type="Google" id="ProtNLM"/>
    </source>
</evidence>
<feature type="transmembrane region" description="Helical" evidence="2">
    <location>
        <begin position="96"/>
        <end position="129"/>
    </location>
</feature>
<dbReference type="AlphaFoldDB" id="A0AAW8F707"/>
<dbReference type="RefSeq" id="WP_306972418.1">
    <property type="nucleotide sequence ID" value="NZ_JAUSZV010000005.1"/>
</dbReference>
<organism evidence="3 4">
    <name type="scientific">Streptomyces canus</name>
    <dbReference type="NCBI Taxonomy" id="58343"/>
    <lineage>
        <taxon>Bacteria</taxon>
        <taxon>Bacillati</taxon>
        <taxon>Actinomycetota</taxon>
        <taxon>Actinomycetes</taxon>
        <taxon>Kitasatosporales</taxon>
        <taxon>Streptomycetaceae</taxon>
        <taxon>Streptomyces</taxon>
        <taxon>Streptomyces aurantiacus group</taxon>
    </lineage>
</organism>
<keyword evidence="2" id="KW-0472">Membrane</keyword>
<feature type="compositionally biased region" description="Low complexity" evidence="1">
    <location>
        <begin position="182"/>
        <end position="193"/>
    </location>
</feature>
<comment type="caution">
    <text evidence="3">The sequence shown here is derived from an EMBL/GenBank/DDBJ whole genome shotgun (WGS) entry which is preliminary data.</text>
</comment>
<dbReference type="SUPFAM" id="SSF103473">
    <property type="entry name" value="MFS general substrate transporter"/>
    <property type="match status" value="1"/>
</dbReference>
<gene>
    <name evidence="3" type="ORF">QFZ22_000895</name>
</gene>
<dbReference type="EMBL" id="JAUSZV010000005">
    <property type="protein sequence ID" value="MDQ0904910.1"/>
    <property type="molecule type" value="Genomic_DNA"/>
</dbReference>
<feature type="region of interest" description="Disordered" evidence="1">
    <location>
        <begin position="136"/>
        <end position="194"/>
    </location>
</feature>
<dbReference type="PANTHER" id="PTHR42910">
    <property type="entry name" value="TRANSPORTER SCO4007-RELATED"/>
    <property type="match status" value="1"/>
</dbReference>
<dbReference type="PANTHER" id="PTHR42910:SF1">
    <property type="entry name" value="MAJOR FACILITATOR SUPERFAMILY (MFS) PROFILE DOMAIN-CONTAINING PROTEIN"/>
    <property type="match status" value="1"/>
</dbReference>
<proteinExistence type="predicted"/>
<reference evidence="3" key="1">
    <citation type="submission" date="2023-07" db="EMBL/GenBank/DDBJ databases">
        <title>Comparative genomics of wheat-associated soil bacteria to identify genetic determinants of phenazine resistance.</title>
        <authorList>
            <person name="Mouncey N."/>
        </authorList>
    </citation>
    <scope>NUCLEOTIDE SEQUENCE</scope>
    <source>
        <strain evidence="3">V4I22</strain>
    </source>
</reference>
<evidence type="ECO:0000313" key="4">
    <source>
        <dbReference type="Proteomes" id="UP001234216"/>
    </source>
</evidence>
<dbReference type="Proteomes" id="UP001234216">
    <property type="component" value="Unassembled WGS sequence"/>
</dbReference>
<feature type="transmembrane region" description="Helical" evidence="2">
    <location>
        <begin position="58"/>
        <end position="84"/>
    </location>
</feature>
<keyword evidence="2" id="KW-0812">Transmembrane</keyword>
<protein>
    <recommendedName>
        <fullName evidence="5">Major facilitator superfamily (MFS) profile domain-containing protein</fullName>
    </recommendedName>
</protein>
<dbReference type="Gene3D" id="1.20.1250.20">
    <property type="entry name" value="MFS general substrate transporter like domains"/>
    <property type="match status" value="1"/>
</dbReference>
<feature type="transmembrane region" description="Helical" evidence="2">
    <location>
        <begin position="29"/>
        <end position="46"/>
    </location>
</feature>
<evidence type="ECO:0000256" key="1">
    <source>
        <dbReference type="SAM" id="MobiDB-lite"/>
    </source>
</evidence>
<keyword evidence="2" id="KW-1133">Transmembrane helix</keyword>
<evidence type="ECO:0000313" key="3">
    <source>
        <dbReference type="EMBL" id="MDQ0904910.1"/>
    </source>
</evidence>